<dbReference type="EC" id="2.3.-.-" evidence="2"/>
<dbReference type="RefSeq" id="WP_377304626.1">
    <property type="nucleotide sequence ID" value="NZ_CP180191.1"/>
</dbReference>
<dbReference type="InterPro" id="IPR053144">
    <property type="entry name" value="Acetyltransferase_Butenolide"/>
</dbReference>
<dbReference type="PANTHER" id="PTHR43233:SF1">
    <property type="entry name" value="FAMILY N-ACETYLTRANSFERASE, PUTATIVE (AFU_ORTHOLOGUE AFUA_6G03350)-RELATED"/>
    <property type="match status" value="1"/>
</dbReference>
<comment type="caution">
    <text evidence="2">The sequence shown here is derived from an EMBL/GenBank/DDBJ whole genome shotgun (WGS) entry which is preliminary data.</text>
</comment>
<dbReference type="Proteomes" id="UP001595556">
    <property type="component" value="Unassembled WGS sequence"/>
</dbReference>
<dbReference type="InterPro" id="IPR016181">
    <property type="entry name" value="Acyl_CoA_acyltransferase"/>
</dbReference>
<feature type="domain" description="N-acetyltransferase" evidence="1">
    <location>
        <begin position="18"/>
        <end position="147"/>
    </location>
</feature>
<dbReference type="InterPro" id="IPR000182">
    <property type="entry name" value="GNAT_dom"/>
</dbReference>
<keyword evidence="2" id="KW-0808">Transferase</keyword>
<dbReference type="Pfam" id="PF00583">
    <property type="entry name" value="Acetyltransf_1"/>
    <property type="match status" value="1"/>
</dbReference>
<evidence type="ECO:0000313" key="3">
    <source>
        <dbReference type="Proteomes" id="UP001595556"/>
    </source>
</evidence>
<name>A0ABV7HAE4_9BURK</name>
<evidence type="ECO:0000259" key="1">
    <source>
        <dbReference type="PROSITE" id="PS51186"/>
    </source>
</evidence>
<dbReference type="CDD" id="cd04301">
    <property type="entry name" value="NAT_SF"/>
    <property type="match status" value="1"/>
</dbReference>
<dbReference type="PROSITE" id="PS51186">
    <property type="entry name" value="GNAT"/>
    <property type="match status" value="1"/>
</dbReference>
<dbReference type="GO" id="GO:0016746">
    <property type="term" value="F:acyltransferase activity"/>
    <property type="evidence" value="ECO:0007669"/>
    <property type="project" value="UniProtKB-KW"/>
</dbReference>
<evidence type="ECO:0000313" key="2">
    <source>
        <dbReference type="EMBL" id="MFC3148556.1"/>
    </source>
</evidence>
<proteinExistence type="predicted"/>
<reference evidence="3" key="1">
    <citation type="journal article" date="2019" name="Int. J. Syst. Evol. Microbiol.">
        <title>The Global Catalogue of Microorganisms (GCM) 10K type strain sequencing project: providing services to taxonomists for standard genome sequencing and annotation.</title>
        <authorList>
            <consortium name="The Broad Institute Genomics Platform"/>
            <consortium name="The Broad Institute Genome Sequencing Center for Infectious Disease"/>
            <person name="Wu L."/>
            <person name="Ma J."/>
        </authorList>
    </citation>
    <scope>NUCLEOTIDE SEQUENCE [LARGE SCALE GENOMIC DNA]</scope>
    <source>
        <strain evidence="3">KCTC 52168</strain>
    </source>
</reference>
<keyword evidence="3" id="KW-1185">Reference proteome</keyword>
<dbReference type="Gene3D" id="3.40.630.30">
    <property type="match status" value="1"/>
</dbReference>
<dbReference type="PANTHER" id="PTHR43233">
    <property type="entry name" value="FAMILY N-ACETYLTRANSFERASE, PUTATIVE (AFU_ORTHOLOGUE AFUA_6G03350)-RELATED"/>
    <property type="match status" value="1"/>
</dbReference>
<gene>
    <name evidence="2" type="ORF">ACFOEN_13070</name>
</gene>
<protein>
    <submittedName>
        <fullName evidence="2">GNAT family N-acetyltransferase</fullName>
        <ecNumber evidence="2">2.3.-.-</ecNumber>
    </submittedName>
</protein>
<keyword evidence="2" id="KW-0012">Acyltransferase</keyword>
<organism evidence="2 3">
    <name type="scientific">Piscinibacterium candidicorallinum</name>
    <dbReference type="NCBI Taxonomy" id="1793872"/>
    <lineage>
        <taxon>Bacteria</taxon>
        <taxon>Pseudomonadati</taxon>
        <taxon>Pseudomonadota</taxon>
        <taxon>Betaproteobacteria</taxon>
        <taxon>Burkholderiales</taxon>
        <taxon>Piscinibacterium</taxon>
    </lineage>
</organism>
<sequence>MTSTDPSDRAPNHLPEGVSIRPIRDSEIEAARQLLAAANWGPRVSDPAVFAELLRRSPVALVAVRDETVVGFLRALTDGLFNGYISMVVVAEAHRRQGIGAALVRAVMGDRPEMTWVLRAGRDGVAGFYERLGFTRSEVAMERPGRR</sequence>
<accession>A0ABV7HAE4</accession>
<dbReference type="SUPFAM" id="SSF55729">
    <property type="entry name" value="Acyl-CoA N-acyltransferases (Nat)"/>
    <property type="match status" value="1"/>
</dbReference>
<dbReference type="EMBL" id="JBHRTI010000007">
    <property type="protein sequence ID" value="MFC3148556.1"/>
    <property type="molecule type" value="Genomic_DNA"/>
</dbReference>